<dbReference type="Pfam" id="PF08808">
    <property type="entry name" value="RES"/>
    <property type="match status" value="1"/>
</dbReference>
<reference evidence="2 3" key="1">
    <citation type="submission" date="2014-09" db="EMBL/GenBank/DDBJ databases">
        <title>Vibrio maritimus JCM 19235. (C45) whole genome shotgun sequence.</title>
        <authorList>
            <person name="Sawabe T."/>
            <person name="Meirelles P."/>
            <person name="Nakanishi M."/>
            <person name="Sayaka M."/>
            <person name="Hattori M."/>
            <person name="Ohkuma M."/>
        </authorList>
    </citation>
    <scope>NUCLEOTIDE SEQUENCE [LARGE SCALE GENOMIC DNA]</scope>
    <source>
        <strain evidence="3">JCM19235</strain>
    </source>
</reference>
<keyword evidence="3" id="KW-1185">Reference proteome</keyword>
<accession>A0A090RMJ2</accession>
<evidence type="ECO:0000313" key="2">
    <source>
        <dbReference type="EMBL" id="GAL16640.1"/>
    </source>
</evidence>
<dbReference type="Proteomes" id="UP000029228">
    <property type="component" value="Unassembled WGS sequence"/>
</dbReference>
<dbReference type="InterPro" id="IPR014914">
    <property type="entry name" value="RES_dom"/>
</dbReference>
<evidence type="ECO:0000313" key="3">
    <source>
        <dbReference type="Proteomes" id="UP000029228"/>
    </source>
</evidence>
<protein>
    <recommendedName>
        <fullName evidence="1">RES domain-containing protein</fullName>
    </recommendedName>
</protein>
<dbReference type="OrthoDB" id="1425103at2"/>
<organism evidence="2 3">
    <name type="scientific">Vibrio maritimus</name>
    <dbReference type="NCBI Taxonomy" id="990268"/>
    <lineage>
        <taxon>Bacteria</taxon>
        <taxon>Pseudomonadati</taxon>
        <taxon>Pseudomonadota</taxon>
        <taxon>Gammaproteobacteria</taxon>
        <taxon>Vibrionales</taxon>
        <taxon>Vibrionaceae</taxon>
        <taxon>Vibrio</taxon>
    </lineage>
</organism>
<name>A0A090RMJ2_9VIBR</name>
<comment type="caution">
    <text evidence="2">The sequence shown here is derived from an EMBL/GenBank/DDBJ whole genome shotgun (WGS) entry which is preliminary data.</text>
</comment>
<dbReference type="EMBL" id="BBMR01000001">
    <property type="protein sequence ID" value="GAL16640.1"/>
    <property type="molecule type" value="Genomic_DNA"/>
</dbReference>
<evidence type="ECO:0000259" key="1">
    <source>
        <dbReference type="Pfam" id="PF08808"/>
    </source>
</evidence>
<feature type="domain" description="RES" evidence="1">
    <location>
        <begin position="76"/>
        <end position="226"/>
    </location>
</feature>
<sequence length="273" mass="31115">MTEQKWVLDLDYMHNLAVDIKASRSEKFIRDGISYALEFYDIINFSFNYERPFVRARVAESGQGFNSTSEIYYPPRHLTNVGRINEKGSPFLYLSLTTDVALAEIGAKEGDVVQISFFEPKDKPVRVGIIGEKYKASRGAGNFLPKESTEILDKLLKKLEKEDRKKAMAYLYPDMFFDEIITNPKASQDDYIHSRTLARLMFEKQRSLDGIVYHSVASYGGLNIALPCDKADCLLGLAHTILIKVKKAYSYGLFDIELLKKPKNILQDGSIIW</sequence>
<dbReference type="AlphaFoldDB" id="A0A090RMJ2"/>
<gene>
    <name evidence="2" type="ORF">JCM19235_5189</name>
</gene>
<proteinExistence type="predicted"/>